<feature type="region of interest" description="Disordered" evidence="12">
    <location>
        <begin position="889"/>
        <end position="908"/>
    </location>
</feature>
<evidence type="ECO:0000256" key="13">
    <source>
        <dbReference type="SAM" id="Phobius"/>
    </source>
</evidence>
<feature type="compositionally biased region" description="Gly residues" evidence="12">
    <location>
        <begin position="41"/>
        <end position="53"/>
    </location>
</feature>
<dbReference type="OrthoDB" id="2373987at2759"/>
<evidence type="ECO:0000256" key="4">
    <source>
        <dbReference type="ARBA" id="ARBA00022737"/>
    </source>
</evidence>
<name>A0A9J7LIG1_BRAFL</name>
<feature type="compositionally biased region" description="Basic and acidic residues" evidence="12">
    <location>
        <begin position="1"/>
        <end position="25"/>
    </location>
</feature>
<evidence type="ECO:0000256" key="1">
    <source>
        <dbReference type="ARBA" id="ARBA00004141"/>
    </source>
</evidence>
<evidence type="ECO:0000313" key="15">
    <source>
        <dbReference type="Proteomes" id="UP000001554"/>
    </source>
</evidence>
<evidence type="ECO:0000256" key="11">
    <source>
        <dbReference type="PROSITE-ProRule" id="PRU00023"/>
    </source>
</evidence>
<dbReference type="PROSITE" id="PS50297">
    <property type="entry name" value="ANK_REP_REGION"/>
    <property type="match status" value="1"/>
</dbReference>
<keyword evidence="3 13" id="KW-0812">Transmembrane</keyword>
<dbReference type="InterPro" id="IPR005821">
    <property type="entry name" value="Ion_trans_dom"/>
</dbReference>
<feature type="domain" description="Transient receptor ion channel" evidence="14">
    <location>
        <begin position="302"/>
        <end position="364"/>
    </location>
</feature>
<keyword evidence="8 13" id="KW-0472">Membrane</keyword>
<dbReference type="Pfam" id="PF08344">
    <property type="entry name" value="TRP_2"/>
    <property type="match status" value="1"/>
</dbReference>
<sequence>MEPNRHEPVGKRESTSSRTSVDREAYGGGTGTASDVYTGHTGYGREGFTGHPGSGRDPTMGCPGSGRDPTMGYPGSGRDPTMGYPGSGRDPTMGYPGSGRDVYMGHHGFGREGYLGHTGSGRRLGYSMYDLAKKPAVSGFSLSLRLFKSTHKYTPKERMFLEAAEKGDKATLMRCLQPPSPVNVNVTNMVGRSALTMAVDNENIEIVELLLGQPDIKIGNALLYAIREGVYRIVEMMVNHPSITPNMLGEEWCNTIDPGEECFDYSPDISPVILAAQLNQFEILQLLLSQGANISKPHNLTCECDSCKERIMADSLRYSLHRISTYRALASPAWISLTSTDPILTAFRLSWELFNLAQLENEFKDPYMELVEECRTYAVQLLDQCRSSEEVIAVLNQACEDDDSDEEEEEEGAKDDDDEEKLSLNRLKLALKYEQKQFVSHPHCQQLLTTIWYESLPGWRKRNIFTKVFILMSLISLLPFMAFYYILHPRSKVGRFMRNPFMKFLSQSGSFAVFLILLTMASPREENMTNRRGPPPSTVEVLIVFYVAGMVWNECKQLWEEGLHSYVREWWNWMDFMMNSLYLATISLRLVAYVRITSGTAGPKDLERSFWPPDDPTLISEGLFSVANVFSFFRIIYLFQANPHLGPLQISLGCMLIDIGKFLSVFFLVLMSFAFGLNQLYGFYADTEECLSEGDACQKNPTEFLTLGSSFQALFWSLFGLTPLTTLELKEGHRFVISVGSLLLGAYHIAAIIMLLNMLIAMMSTSFQEVENHADLEWKFARTKLWLGYFDEGSTLPPPYNIIITPKSMYYFIKAVRQKWPEWQDRMQTIRRSLSSRRDGPPPPPAGAAQQRPVDSSTDPTESEEVQRPYTISSSCKGQVNQGMSMESLEMQQTPDCEKAKPTEQGPSTDEIYQSVMQRLVRRYIHHYKQAQSTDGVSEDDLAEIKQDISSLRFELREDRRKEAARGNMQIEQFKRDVCRMLKGTTPSGRVSPAPAHLPVGQLSHQPSLEMEEANMPLGMEEIDLLRREITSSLRSDLYSVMRELLSDQRSVRFEGGGNPPAPPYQPASSQLYQTQLYTEL</sequence>
<feature type="region of interest" description="Disordered" evidence="12">
    <location>
        <begin position="832"/>
        <end position="879"/>
    </location>
</feature>
<gene>
    <name evidence="16" type="primary">LOC118419817</name>
</gene>
<evidence type="ECO:0000256" key="10">
    <source>
        <dbReference type="ARBA" id="ARBA00036634"/>
    </source>
</evidence>
<dbReference type="GO" id="GO:0007338">
    <property type="term" value="P:single fertilization"/>
    <property type="evidence" value="ECO:0000318"/>
    <property type="project" value="GO_Central"/>
</dbReference>
<reference evidence="15" key="1">
    <citation type="journal article" date="2020" name="Nat. Ecol. Evol.">
        <title>Deeply conserved synteny resolves early events in vertebrate evolution.</title>
        <authorList>
            <person name="Simakov O."/>
            <person name="Marletaz F."/>
            <person name="Yue J.X."/>
            <person name="O'Connell B."/>
            <person name="Jenkins J."/>
            <person name="Brandt A."/>
            <person name="Calef R."/>
            <person name="Tung C.H."/>
            <person name="Huang T.K."/>
            <person name="Schmutz J."/>
            <person name="Satoh N."/>
            <person name="Yu J.K."/>
            <person name="Putnam N.H."/>
            <person name="Green R.E."/>
            <person name="Rokhsar D.S."/>
        </authorList>
    </citation>
    <scope>NUCLEOTIDE SEQUENCE [LARGE SCALE GENOMIC DNA]</scope>
    <source>
        <strain evidence="15">S238N-H82</strain>
    </source>
</reference>
<feature type="repeat" description="ANK" evidence="11">
    <location>
        <begin position="267"/>
        <end position="299"/>
    </location>
</feature>
<dbReference type="Pfam" id="PF12796">
    <property type="entry name" value="Ank_2"/>
    <property type="match status" value="1"/>
</dbReference>
<dbReference type="PANTHER" id="PTHR10117">
    <property type="entry name" value="TRANSIENT RECEPTOR POTENTIAL CHANNEL"/>
    <property type="match status" value="1"/>
</dbReference>
<dbReference type="PROSITE" id="PS50088">
    <property type="entry name" value="ANK_REPEAT"/>
    <property type="match status" value="1"/>
</dbReference>
<feature type="transmembrane region" description="Helical" evidence="13">
    <location>
        <begin position="618"/>
        <end position="639"/>
    </location>
</feature>
<evidence type="ECO:0000256" key="7">
    <source>
        <dbReference type="ARBA" id="ARBA00023065"/>
    </source>
</evidence>
<reference evidence="16" key="2">
    <citation type="submission" date="2025-08" db="UniProtKB">
        <authorList>
            <consortium name="RefSeq"/>
        </authorList>
    </citation>
    <scope>IDENTIFICATION</scope>
    <source>
        <strain evidence="16">S238N-H82</strain>
        <tissue evidence="16">Testes</tissue>
    </source>
</reference>
<dbReference type="GO" id="GO:0070588">
    <property type="term" value="P:calcium ion transmembrane transport"/>
    <property type="evidence" value="ECO:0000318"/>
    <property type="project" value="GO_Central"/>
</dbReference>
<evidence type="ECO:0000256" key="3">
    <source>
        <dbReference type="ARBA" id="ARBA00022692"/>
    </source>
</evidence>
<dbReference type="SMART" id="SM01420">
    <property type="entry name" value="TRP_2"/>
    <property type="match status" value="1"/>
</dbReference>
<comment type="subcellular location">
    <subcellularLocation>
        <location evidence="1">Membrane</location>
        <topology evidence="1">Multi-pass membrane protein</topology>
    </subcellularLocation>
</comment>
<dbReference type="PRINTS" id="PR01097">
    <property type="entry name" value="TRNSRECEPTRP"/>
</dbReference>
<dbReference type="GO" id="GO:0015279">
    <property type="term" value="F:store-operated calcium channel activity"/>
    <property type="evidence" value="ECO:0000318"/>
    <property type="project" value="GO_Central"/>
</dbReference>
<dbReference type="GO" id="GO:0034703">
    <property type="term" value="C:cation channel complex"/>
    <property type="evidence" value="ECO:0000318"/>
    <property type="project" value="GO_Central"/>
</dbReference>
<accession>A0A9J7LIG1</accession>
<feature type="compositionally biased region" description="Polar residues" evidence="12">
    <location>
        <begin position="870"/>
        <end position="879"/>
    </location>
</feature>
<keyword evidence="6 11" id="KW-0040">ANK repeat</keyword>
<organism evidence="15 16">
    <name type="scientific">Branchiostoma floridae</name>
    <name type="common">Florida lancelet</name>
    <name type="synonym">Amphioxus</name>
    <dbReference type="NCBI Taxonomy" id="7739"/>
    <lineage>
        <taxon>Eukaryota</taxon>
        <taxon>Metazoa</taxon>
        <taxon>Chordata</taxon>
        <taxon>Cephalochordata</taxon>
        <taxon>Leptocardii</taxon>
        <taxon>Amphioxiformes</taxon>
        <taxon>Branchiostomatidae</taxon>
        <taxon>Branchiostoma</taxon>
    </lineage>
</organism>
<comment type="catalytic activity">
    <reaction evidence="10">
        <text>Ca(2+)(in) = Ca(2+)(out)</text>
        <dbReference type="Rhea" id="RHEA:29671"/>
        <dbReference type="ChEBI" id="CHEBI:29108"/>
    </reaction>
</comment>
<keyword evidence="15" id="KW-1185">Reference proteome</keyword>
<keyword evidence="2" id="KW-0813">Transport</keyword>
<dbReference type="InterPro" id="IPR002110">
    <property type="entry name" value="Ankyrin_rpt"/>
</dbReference>
<evidence type="ECO:0000313" key="16">
    <source>
        <dbReference type="RefSeq" id="XP_035682315.1"/>
    </source>
</evidence>
<dbReference type="OMA" id="RYIHRAK"/>
<evidence type="ECO:0000256" key="6">
    <source>
        <dbReference type="ARBA" id="ARBA00023043"/>
    </source>
</evidence>
<dbReference type="AlphaFoldDB" id="A0A9J7LIG1"/>
<evidence type="ECO:0000256" key="12">
    <source>
        <dbReference type="SAM" id="MobiDB-lite"/>
    </source>
</evidence>
<feature type="transmembrane region" description="Helical" evidence="13">
    <location>
        <begin position="500"/>
        <end position="521"/>
    </location>
</feature>
<dbReference type="FunFam" id="1.10.287.70:FF:000266">
    <property type="entry name" value="Transient receptor potential cation channel subfamily c member 1"/>
    <property type="match status" value="1"/>
</dbReference>
<dbReference type="SMART" id="SM00248">
    <property type="entry name" value="ANK"/>
    <property type="match status" value="3"/>
</dbReference>
<dbReference type="Pfam" id="PF00520">
    <property type="entry name" value="Ion_trans"/>
    <property type="match status" value="1"/>
</dbReference>
<feature type="transmembrane region" description="Helical" evidence="13">
    <location>
        <begin position="736"/>
        <end position="763"/>
    </location>
</feature>
<feature type="transmembrane region" description="Helical" evidence="13">
    <location>
        <begin position="659"/>
        <end position="684"/>
    </location>
</feature>
<dbReference type="GO" id="GO:0051480">
    <property type="term" value="P:regulation of cytosolic calcium ion concentration"/>
    <property type="evidence" value="ECO:0000318"/>
    <property type="project" value="GO_Central"/>
</dbReference>
<evidence type="ECO:0000256" key="5">
    <source>
        <dbReference type="ARBA" id="ARBA00022989"/>
    </source>
</evidence>
<evidence type="ECO:0000256" key="2">
    <source>
        <dbReference type="ARBA" id="ARBA00022448"/>
    </source>
</evidence>
<keyword evidence="4" id="KW-0677">Repeat</keyword>
<evidence type="ECO:0000256" key="9">
    <source>
        <dbReference type="ARBA" id="ARBA00023303"/>
    </source>
</evidence>
<proteinExistence type="predicted"/>
<protein>
    <submittedName>
        <fullName evidence="16">Transient-receptor-potential-like protein</fullName>
    </submittedName>
</protein>
<dbReference type="InterPro" id="IPR002153">
    <property type="entry name" value="TRPC_channel"/>
</dbReference>
<dbReference type="FunFam" id="1.25.40.20:FF:000908">
    <property type="entry name" value="Uncharacterized protein"/>
    <property type="match status" value="1"/>
</dbReference>
<dbReference type="SUPFAM" id="SSF48403">
    <property type="entry name" value="Ankyrin repeat"/>
    <property type="match status" value="1"/>
</dbReference>
<feature type="transmembrane region" description="Helical" evidence="13">
    <location>
        <begin position="468"/>
        <end position="488"/>
    </location>
</feature>
<dbReference type="Gene3D" id="1.25.40.20">
    <property type="entry name" value="Ankyrin repeat-containing domain"/>
    <property type="match status" value="1"/>
</dbReference>
<evidence type="ECO:0000259" key="14">
    <source>
        <dbReference type="SMART" id="SM01420"/>
    </source>
</evidence>
<dbReference type="NCBIfam" id="TIGR00870">
    <property type="entry name" value="trp"/>
    <property type="match status" value="1"/>
</dbReference>
<dbReference type="PANTHER" id="PTHR10117:SF80">
    <property type="entry name" value="TRANSIENT-RECEPTOR-POTENTIAL-LIKE PROTEIN"/>
    <property type="match status" value="1"/>
</dbReference>
<dbReference type="GO" id="GO:0005886">
    <property type="term" value="C:plasma membrane"/>
    <property type="evidence" value="ECO:0000318"/>
    <property type="project" value="GO_Central"/>
</dbReference>
<feature type="region of interest" description="Disordered" evidence="12">
    <location>
        <begin position="1052"/>
        <end position="1072"/>
    </location>
</feature>
<dbReference type="Proteomes" id="UP000001554">
    <property type="component" value="Chromosome 7"/>
</dbReference>
<evidence type="ECO:0000256" key="8">
    <source>
        <dbReference type="ARBA" id="ARBA00023136"/>
    </source>
</evidence>
<dbReference type="GO" id="GO:0070679">
    <property type="term" value="F:inositol 1,4,5 trisphosphate binding"/>
    <property type="evidence" value="ECO:0000318"/>
    <property type="project" value="GO_Central"/>
</dbReference>
<dbReference type="GeneID" id="118419817"/>
<dbReference type="InterPro" id="IPR013555">
    <property type="entry name" value="TRP_dom"/>
</dbReference>
<dbReference type="RefSeq" id="XP_035682315.1">
    <property type="nucleotide sequence ID" value="XM_035826422.1"/>
</dbReference>
<keyword evidence="9" id="KW-0407">Ion channel</keyword>
<keyword evidence="5 13" id="KW-1133">Transmembrane helix</keyword>
<keyword evidence="7" id="KW-0406">Ion transport</keyword>
<dbReference type="InterPro" id="IPR036770">
    <property type="entry name" value="Ankyrin_rpt-contain_sf"/>
</dbReference>
<feature type="transmembrane region" description="Helical" evidence="13">
    <location>
        <begin position="580"/>
        <end position="598"/>
    </location>
</feature>
<feature type="region of interest" description="Disordered" evidence="12">
    <location>
        <begin position="1"/>
        <end position="97"/>
    </location>
</feature>
<dbReference type="KEGG" id="bfo:118419817"/>